<comment type="caution">
    <text evidence="1">The sequence shown here is derived from an EMBL/GenBank/DDBJ whole genome shotgun (WGS) entry which is preliminary data.</text>
</comment>
<dbReference type="OrthoDB" id="775972at2759"/>
<dbReference type="PANTHER" id="PTHR37984:SF5">
    <property type="entry name" value="PROTEIN NYNRIN-LIKE"/>
    <property type="match status" value="1"/>
</dbReference>
<dbReference type="EMBL" id="QJKJ01006326">
    <property type="protein sequence ID" value="RDX87122.1"/>
    <property type="molecule type" value="Genomic_DNA"/>
</dbReference>
<reference evidence="1" key="1">
    <citation type="submission" date="2018-05" db="EMBL/GenBank/DDBJ databases">
        <title>Draft genome of Mucuna pruriens seed.</title>
        <authorList>
            <person name="Nnadi N.E."/>
            <person name="Vos R."/>
            <person name="Hasami M.H."/>
            <person name="Devisetty U.K."/>
            <person name="Aguiy J.C."/>
        </authorList>
    </citation>
    <scope>NUCLEOTIDE SEQUENCE [LARGE SCALE GENOMIC DNA]</scope>
    <source>
        <strain evidence="1">JCA_2017</strain>
    </source>
</reference>
<evidence type="ECO:0000313" key="2">
    <source>
        <dbReference type="Proteomes" id="UP000257109"/>
    </source>
</evidence>
<dbReference type="Proteomes" id="UP000257109">
    <property type="component" value="Unassembled WGS sequence"/>
</dbReference>
<gene>
    <name evidence="1" type="ORF">CR513_31447</name>
</gene>
<accession>A0A371G992</accession>
<dbReference type="AlphaFoldDB" id="A0A371G992"/>
<dbReference type="Gene3D" id="3.10.10.10">
    <property type="entry name" value="HIV Type 1 Reverse Transcriptase, subunit A, domain 1"/>
    <property type="match status" value="1"/>
</dbReference>
<dbReference type="SUPFAM" id="SSF56672">
    <property type="entry name" value="DNA/RNA polymerases"/>
    <property type="match status" value="1"/>
</dbReference>
<dbReference type="InterPro" id="IPR050951">
    <property type="entry name" value="Retrovirus_Pol_polyprotein"/>
</dbReference>
<dbReference type="PANTHER" id="PTHR37984">
    <property type="entry name" value="PROTEIN CBG26694"/>
    <property type="match status" value="1"/>
</dbReference>
<keyword evidence="2" id="KW-1185">Reference proteome</keyword>
<feature type="non-terminal residue" evidence="1">
    <location>
        <position position="1"/>
    </location>
</feature>
<sequence length="248" mass="27953">MVMELLEEGLIQLSNSTFSTPVILVKKKDGTWRFCVDYRSLNAVTDKDSFPMSTVDELTQVEYLGHVIFAKGVEMDSSKVSAIQQWPQPKNVAQLREFLGLSSELPNSMLKLLSHSLDYCKKTHFNRPKKHKQAPILTLPYSPLNLKQMLLFITFKWASDLNARASDLFAKVDGNLIIQYETNPAVMSYPACLLALLPIPDQIWEAIVIDFITALPVVRGYFGLSCMSSSYHPQTDGQSEALNKCLEM</sequence>
<proteinExistence type="predicted"/>
<name>A0A371G992_MUCPR</name>
<organism evidence="1 2">
    <name type="scientific">Mucuna pruriens</name>
    <name type="common">Velvet bean</name>
    <name type="synonym">Dolichos pruriens</name>
    <dbReference type="NCBI Taxonomy" id="157652"/>
    <lineage>
        <taxon>Eukaryota</taxon>
        <taxon>Viridiplantae</taxon>
        <taxon>Streptophyta</taxon>
        <taxon>Embryophyta</taxon>
        <taxon>Tracheophyta</taxon>
        <taxon>Spermatophyta</taxon>
        <taxon>Magnoliopsida</taxon>
        <taxon>eudicotyledons</taxon>
        <taxon>Gunneridae</taxon>
        <taxon>Pentapetalae</taxon>
        <taxon>rosids</taxon>
        <taxon>fabids</taxon>
        <taxon>Fabales</taxon>
        <taxon>Fabaceae</taxon>
        <taxon>Papilionoideae</taxon>
        <taxon>50 kb inversion clade</taxon>
        <taxon>NPAAA clade</taxon>
        <taxon>indigoferoid/millettioid clade</taxon>
        <taxon>Phaseoleae</taxon>
        <taxon>Mucuna</taxon>
    </lineage>
</organism>
<evidence type="ECO:0000313" key="1">
    <source>
        <dbReference type="EMBL" id="RDX87122.1"/>
    </source>
</evidence>
<protein>
    <submittedName>
        <fullName evidence="1">Uncharacterized protein</fullName>
    </submittedName>
</protein>
<dbReference type="InterPro" id="IPR043502">
    <property type="entry name" value="DNA/RNA_pol_sf"/>
</dbReference>